<evidence type="ECO:0000313" key="3">
    <source>
        <dbReference type="EMBL" id="ACV77055.1"/>
    </source>
</evidence>
<feature type="compositionally biased region" description="Basic and acidic residues" evidence="1">
    <location>
        <begin position="787"/>
        <end position="808"/>
    </location>
</feature>
<organism evidence="3 4">
    <name type="scientific">Nakamurella multipartita (strain ATCC 700099 / DSM 44233 / CIP 104796 / JCM 9543 / NBRC 105858 / Y-104)</name>
    <name type="common">Microsphaera multipartita</name>
    <dbReference type="NCBI Taxonomy" id="479431"/>
    <lineage>
        <taxon>Bacteria</taxon>
        <taxon>Bacillati</taxon>
        <taxon>Actinomycetota</taxon>
        <taxon>Actinomycetes</taxon>
        <taxon>Nakamurellales</taxon>
        <taxon>Nakamurellaceae</taxon>
        <taxon>Nakamurella</taxon>
    </lineage>
</organism>
<feature type="transmembrane region" description="Helical" evidence="2">
    <location>
        <begin position="524"/>
        <end position="547"/>
    </location>
</feature>
<dbReference type="PROSITE" id="PS51257">
    <property type="entry name" value="PROKAR_LIPOPROTEIN"/>
    <property type="match status" value="1"/>
</dbReference>
<feature type="compositionally biased region" description="Low complexity" evidence="1">
    <location>
        <begin position="639"/>
        <end position="649"/>
    </location>
</feature>
<feature type="transmembrane region" description="Helical" evidence="2">
    <location>
        <begin position="227"/>
        <end position="245"/>
    </location>
</feature>
<dbReference type="KEGG" id="nml:Namu_0640"/>
<sequence precursor="true">MTRVRRRPRTTVTILVVLGCWLLGVPGSVMMLAVGLLLLVLLVHRLGRPVYVVQRFGQPEYLVQRRTWIRPLAIATVVGLLLFAAAPPAGADPIGPSVPNATDYCRLAPPAETPGSGVAGFLDPQAGLPFDGTAYGDHGYAGFFWWSYDPGCVNSVTQLVGIQSPWDASGASQSTQLGNWLLGGAVLLDAWATGMRARALDPDTFSSLDTFMGTVATAGYAVLIQPWVWLPLVMLGLTVLTLAIRGNLPEVLRRVTTAAAGLVVVTVAAAAPMDLIRSADQALVDAQQRIDTQVLSRLPADVLPQIQHCDFDQTALYEPRFDDEGQLRVAGTACTNKYTPDPKDPVNADYLRRWLYPEVLVRNTIQRYWQQGMIGSQNLTGPDADLGARFLNGQAVNLKLPDPTKIQQNAPAGAVWCTYQDNKQVCGRSNKPGPPGNVLAATESEYRSAIQDAGPTIYPYIQGRAGNRTAAGFSALAASAAAAPFPAAAYTAVLTARLLLRLALIAGLFVGIGMMVRPHLARRVLGVTVSSLLVVIMFSAAGALMTYLSMVMLSPTTLAGYQIDPNSGVIILALASVIAWLLTRPIKRITGMLSYAVTGNPHQLSEQRRRAMAGLHRLTPLPRWRRGTSHRVSDPQENPTEPVTPTEPVRPSRPEQVTIVRRRTTPEPAKPTAGSAPGPITLEPATTTLPRITPAVTSRRAVDEPTRAIPAVAAAIPEPHVAAESAGPVTGWRPPVAHLHRQVWNGRGWVLADDDRVFHPARTDRPVSAPVDETAVFRPPDPPAWADHGRPETRTTRWPAADDPRRQR</sequence>
<dbReference type="Proteomes" id="UP000002218">
    <property type="component" value="Chromosome"/>
</dbReference>
<evidence type="ECO:0000313" key="4">
    <source>
        <dbReference type="Proteomes" id="UP000002218"/>
    </source>
</evidence>
<evidence type="ECO:0000256" key="2">
    <source>
        <dbReference type="SAM" id="Phobius"/>
    </source>
</evidence>
<dbReference type="AlphaFoldDB" id="C8X879"/>
<gene>
    <name evidence="3" type="ordered locus">Namu_0640</name>
</gene>
<name>C8X879_NAKMY</name>
<keyword evidence="2" id="KW-1133">Transmembrane helix</keyword>
<reference evidence="3 4" key="2">
    <citation type="journal article" date="2010" name="Stand. Genomic Sci.">
        <title>Complete genome sequence of Nakamurella multipartita type strain (Y-104).</title>
        <authorList>
            <person name="Tice H."/>
            <person name="Mayilraj S."/>
            <person name="Sims D."/>
            <person name="Lapidus A."/>
            <person name="Nolan M."/>
            <person name="Lucas S."/>
            <person name="Glavina Del Rio T."/>
            <person name="Copeland A."/>
            <person name="Cheng J.F."/>
            <person name="Meincke L."/>
            <person name="Bruce D."/>
            <person name="Goodwin L."/>
            <person name="Pitluck S."/>
            <person name="Ivanova N."/>
            <person name="Mavromatis K."/>
            <person name="Ovchinnikova G."/>
            <person name="Pati A."/>
            <person name="Chen A."/>
            <person name="Palaniappan K."/>
            <person name="Land M."/>
            <person name="Hauser L."/>
            <person name="Chang Y.J."/>
            <person name="Jeffries C.D."/>
            <person name="Detter J.C."/>
            <person name="Brettin T."/>
            <person name="Rohde M."/>
            <person name="Goker M."/>
            <person name="Bristow J."/>
            <person name="Eisen J.A."/>
            <person name="Markowitz V."/>
            <person name="Hugenholtz P."/>
            <person name="Kyrpides N.C."/>
            <person name="Klenk H.P."/>
            <person name="Chen F."/>
        </authorList>
    </citation>
    <scope>NUCLEOTIDE SEQUENCE [LARGE SCALE GENOMIC DNA]</scope>
    <source>
        <strain evidence="4">ATCC 700099 / DSM 44233 / CIP 104796 / JCM 9543 / NBRC 105858 / Y-104</strain>
    </source>
</reference>
<dbReference type="STRING" id="479431.Namu_0640"/>
<feature type="transmembrane region" description="Helical" evidence="2">
    <location>
        <begin position="470"/>
        <end position="492"/>
    </location>
</feature>
<proteinExistence type="predicted"/>
<dbReference type="InParanoid" id="C8X879"/>
<feature type="region of interest" description="Disordered" evidence="1">
    <location>
        <begin position="622"/>
        <end position="685"/>
    </location>
</feature>
<evidence type="ECO:0000256" key="1">
    <source>
        <dbReference type="SAM" id="MobiDB-lite"/>
    </source>
</evidence>
<keyword evidence="2" id="KW-0812">Transmembrane</keyword>
<dbReference type="EMBL" id="CP001737">
    <property type="protein sequence ID" value="ACV77055.1"/>
    <property type="molecule type" value="Genomic_DNA"/>
</dbReference>
<dbReference type="eggNOG" id="COG0053">
    <property type="taxonomic scope" value="Bacteria"/>
</dbReference>
<keyword evidence="4" id="KW-1185">Reference proteome</keyword>
<keyword evidence="2" id="KW-0472">Membrane</keyword>
<feature type="region of interest" description="Disordered" evidence="1">
    <location>
        <begin position="761"/>
        <end position="808"/>
    </location>
</feature>
<accession>C8X879</accession>
<feature type="transmembrane region" description="Helical" evidence="2">
    <location>
        <begin position="567"/>
        <end position="583"/>
    </location>
</feature>
<dbReference type="HOGENOM" id="CLU_348784_0_0_11"/>
<dbReference type="RefSeq" id="WP_015745971.1">
    <property type="nucleotide sequence ID" value="NC_013235.1"/>
</dbReference>
<feature type="transmembrane region" description="Helical" evidence="2">
    <location>
        <begin position="498"/>
        <end position="517"/>
    </location>
</feature>
<protein>
    <submittedName>
        <fullName evidence="3">Uncharacterized protein</fullName>
    </submittedName>
</protein>
<feature type="transmembrane region" description="Helical" evidence="2">
    <location>
        <begin position="12"/>
        <end position="43"/>
    </location>
</feature>
<dbReference type="OrthoDB" id="4480700at2"/>
<reference evidence="4" key="1">
    <citation type="submission" date="2009-09" db="EMBL/GenBank/DDBJ databases">
        <title>The complete genome of Nakamurella multipartita DSM 44233.</title>
        <authorList>
            <consortium name="US DOE Joint Genome Institute (JGI-PGF)"/>
            <person name="Lucas S."/>
            <person name="Copeland A."/>
            <person name="Lapidus A."/>
            <person name="Glavina del Rio T."/>
            <person name="Dalin E."/>
            <person name="Tice H."/>
            <person name="Bruce D."/>
            <person name="Goodwin L."/>
            <person name="Pitluck S."/>
            <person name="Kyrpides N."/>
            <person name="Mavromatis K."/>
            <person name="Ivanova N."/>
            <person name="Ovchinnikova G."/>
            <person name="Sims D."/>
            <person name="Meincke L."/>
            <person name="Brettin T."/>
            <person name="Detter J.C."/>
            <person name="Han C."/>
            <person name="Larimer F."/>
            <person name="Land M."/>
            <person name="Hauser L."/>
            <person name="Markowitz V."/>
            <person name="Cheng J.-F."/>
            <person name="Hugenholtz P."/>
            <person name="Woyke T."/>
            <person name="Wu D."/>
            <person name="Klenk H.-P."/>
            <person name="Eisen J.A."/>
        </authorList>
    </citation>
    <scope>NUCLEOTIDE SEQUENCE [LARGE SCALE GENOMIC DNA]</scope>
    <source>
        <strain evidence="4">ATCC 700099 / DSM 44233 / CIP 104796 / JCM 9543 / NBRC 105858 / Y-104</strain>
    </source>
</reference>